<dbReference type="InParanoid" id="M1DE05"/>
<organism evidence="1 2">
    <name type="scientific">Solanum tuberosum</name>
    <name type="common">Potato</name>
    <dbReference type="NCBI Taxonomy" id="4113"/>
    <lineage>
        <taxon>Eukaryota</taxon>
        <taxon>Viridiplantae</taxon>
        <taxon>Streptophyta</taxon>
        <taxon>Embryophyta</taxon>
        <taxon>Tracheophyta</taxon>
        <taxon>Spermatophyta</taxon>
        <taxon>Magnoliopsida</taxon>
        <taxon>eudicotyledons</taxon>
        <taxon>Gunneridae</taxon>
        <taxon>Pentapetalae</taxon>
        <taxon>asterids</taxon>
        <taxon>lamiids</taxon>
        <taxon>Solanales</taxon>
        <taxon>Solanaceae</taxon>
        <taxon>Solanoideae</taxon>
        <taxon>Solaneae</taxon>
        <taxon>Solanum</taxon>
    </lineage>
</organism>
<reference evidence="2" key="1">
    <citation type="journal article" date="2011" name="Nature">
        <title>Genome sequence and analysis of the tuber crop potato.</title>
        <authorList>
            <consortium name="The Potato Genome Sequencing Consortium"/>
        </authorList>
    </citation>
    <scope>NUCLEOTIDE SEQUENCE [LARGE SCALE GENOMIC DNA]</scope>
    <source>
        <strain evidence="2">cv. DM1-3 516 R44</strain>
    </source>
</reference>
<dbReference type="AlphaFoldDB" id="M1DE05"/>
<name>M1DE05_SOLTU</name>
<dbReference type="PaxDb" id="4113-PGSC0003DMT400087524"/>
<proteinExistence type="predicted"/>
<sequence>MPLGRQCSSGISSRQRGWVRENVNNAKSDVLLFAKTPKLDENHPRNPPKAALGLGKKEEEISSIRRSITCGFLAKFTVLPSRKTRIGAINSVQLLDARISDVSEVKVKTILQQLPFSFHIVGVVSFQYYVFTLYS</sequence>
<dbReference type="EnsemblPlants" id="PGSC0003DMT400087524">
    <property type="protein sequence ID" value="PGSC0003DMT400087524"/>
    <property type="gene ID" value="PGSC0003DMG400037095"/>
</dbReference>
<evidence type="ECO:0000313" key="2">
    <source>
        <dbReference type="Proteomes" id="UP000011115"/>
    </source>
</evidence>
<reference evidence="1" key="2">
    <citation type="submission" date="2015-06" db="UniProtKB">
        <authorList>
            <consortium name="EnsemblPlants"/>
        </authorList>
    </citation>
    <scope>IDENTIFICATION</scope>
    <source>
        <strain evidence="1">DM1-3 516 R44</strain>
    </source>
</reference>
<keyword evidence="2" id="KW-1185">Reference proteome</keyword>
<evidence type="ECO:0000313" key="1">
    <source>
        <dbReference type="EnsemblPlants" id="PGSC0003DMT400087524"/>
    </source>
</evidence>
<dbReference type="HOGENOM" id="CLU_1889451_0_0_1"/>
<protein>
    <submittedName>
        <fullName evidence="1">Uncharacterized protein</fullName>
    </submittedName>
</protein>
<accession>M1DE05</accession>
<dbReference type="Gramene" id="PGSC0003DMT400087524">
    <property type="protein sequence ID" value="PGSC0003DMT400087524"/>
    <property type="gene ID" value="PGSC0003DMG400037095"/>
</dbReference>
<dbReference type="Proteomes" id="UP000011115">
    <property type="component" value="Unassembled WGS sequence"/>
</dbReference>